<gene>
    <name evidence="1" type="ORF">MLD38_014492</name>
</gene>
<organism evidence="1 2">
    <name type="scientific">Melastoma candidum</name>
    <dbReference type="NCBI Taxonomy" id="119954"/>
    <lineage>
        <taxon>Eukaryota</taxon>
        <taxon>Viridiplantae</taxon>
        <taxon>Streptophyta</taxon>
        <taxon>Embryophyta</taxon>
        <taxon>Tracheophyta</taxon>
        <taxon>Spermatophyta</taxon>
        <taxon>Magnoliopsida</taxon>
        <taxon>eudicotyledons</taxon>
        <taxon>Gunneridae</taxon>
        <taxon>Pentapetalae</taxon>
        <taxon>rosids</taxon>
        <taxon>malvids</taxon>
        <taxon>Myrtales</taxon>
        <taxon>Melastomataceae</taxon>
        <taxon>Melastomatoideae</taxon>
        <taxon>Melastomateae</taxon>
        <taxon>Melastoma</taxon>
    </lineage>
</organism>
<name>A0ACB9RH62_9MYRT</name>
<dbReference type="Proteomes" id="UP001057402">
    <property type="component" value="Chromosome 4"/>
</dbReference>
<evidence type="ECO:0000313" key="2">
    <source>
        <dbReference type="Proteomes" id="UP001057402"/>
    </source>
</evidence>
<proteinExistence type="predicted"/>
<reference evidence="2" key="1">
    <citation type="journal article" date="2023" name="Front. Plant Sci.">
        <title>Chromosomal-level genome assembly of Melastoma candidum provides insights into trichome evolution.</title>
        <authorList>
            <person name="Zhong Y."/>
            <person name="Wu W."/>
            <person name="Sun C."/>
            <person name="Zou P."/>
            <person name="Liu Y."/>
            <person name="Dai S."/>
            <person name="Zhou R."/>
        </authorList>
    </citation>
    <scope>NUCLEOTIDE SEQUENCE [LARGE SCALE GENOMIC DNA]</scope>
</reference>
<keyword evidence="2" id="KW-1185">Reference proteome</keyword>
<evidence type="ECO:0000313" key="1">
    <source>
        <dbReference type="EMBL" id="KAI4376773.1"/>
    </source>
</evidence>
<accession>A0ACB9RH62</accession>
<sequence length="855" mass="93190">MLVALLFVSRTGVVGVVTSDEKASLLSFMMSVYSDPEHALQNWNSSGVHVCEWTGITCNEGRSAVMQLVLTGRSLGGTISPALSGLSSLKVLDLSKNYFEGHIPAELGALLMLQELSLAWNLLEGTIPLGFGKLRSLIYVDMGNNRLSGDIPVEFFCNGSSSLQYVDLSNNSFTGGIPLKDDCEMKDLRYLLLWSNRLTGRIPPALANSTRMEWLDLELNLLNGRLPSHIVSRMPNLQFLYLSYNQFTAEDGNTNLETFFDALSNSSALRELELGANNLSGKIPPVISRLPKSLVQINLAENLLYGSIPPQISNLINLTLLNLSSNLLNGTIPTELCQVGRLERVYLSNNLLSGEIPSALGDLPHLGLLDLSQNRLSGAIPDSFANLSQLRRLLLFGNQLSGKIPPSLGKCVNLEILDLSYNRISGEIPGEVAGLGSLKINLNLSHNDLGGNLPLELSKMDMVLAVDLSSNSLSGAIPSQLGSCIALEYLNLSGNSLEGSEARLAAFSRGDMEDDENPEPNELKIPKITYDELTQATEGFSLSNLIGSGQFGHVYKGVLHDNTRIAVKVLDSDSASGIPQSFKRECQILRRTRHRNLVRIITICSRPDFKALIFPLMSMGSLERYLYPCQGSAQKLDLSQLVSICNDVAEAVAYLHHHSPVRVVHCDLKPSNILLDDDMKALVTDFGIAKLIKGDEESAATTTALDSVSFSSTDGLLRGSVGYIAPEYGMGKRASTQGDVYSFGVLLLEIITGIRPTDPIFGHWSSLHEWVKSHYPHKIDTIVQRAVNSYCSGTTSATPECASAGVCHNVIVEMIELGLICTQFSPSLRPSMLDVTQEMGRLRQYLSTELVLPYK</sequence>
<comment type="caution">
    <text evidence="1">The sequence shown here is derived from an EMBL/GenBank/DDBJ whole genome shotgun (WGS) entry which is preliminary data.</text>
</comment>
<protein>
    <submittedName>
        <fullName evidence="1">Uncharacterized protein</fullName>
    </submittedName>
</protein>
<dbReference type="EMBL" id="CM042883">
    <property type="protein sequence ID" value="KAI4376773.1"/>
    <property type="molecule type" value="Genomic_DNA"/>
</dbReference>